<evidence type="ECO:0000313" key="2">
    <source>
        <dbReference type="Proteomes" id="UP000016843"/>
    </source>
</evidence>
<protein>
    <submittedName>
        <fullName evidence="1">Uncharacterized protein</fullName>
    </submittedName>
</protein>
<gene>
    <name evidence="1" type="ORF">P872_02930</name>
</gene>
<accession>U5C0H6</accession>
<sequence>MALILHEIQRSQSVRSALKIGDEVFEYFD</sequence>
<name>U5C0H6_9BACT</name>
<proteinExistence type="predicted"/>
<dbReference type="AlphaFoldDB" id="U5C0H6"/>
<dbReference type="EMBL" id="AWXR01000011">
    <property type="protein sequence ID" value="ERM83593.1"/>
    <property type="molecule type" value="Genomic_DNA"/>
</dbReference>
<comment type="caution">
    <text evidence="1">The sequence shown here is derived from an EMBL/GenBank/DDBJ whole genome shotgun (WGS) entry which is preliminary data.</text>
</comment>
<organism evidence="1 2">
    <name type="scientific">Rhodonellum psychrophilum GCM71 = DSM 17998</name>
    <dbReference type="NCBI Taxonomy" id="1123057"/>
    <lineage>
        <taxon>Bacteria</taxon>
        <taxon>Pseudomonadati</taxon>
        <taxon>Bacteroidota</taxon>
        <taxon>Cytophagia</taxon>
        <taxon>Cytophagales</taxon>
        <taxon>Cytophagaceae</taxon>
        <taxon>Rhodonellum</taxon>
    </lineage>
</organism>
<dbReference type="Proteomes" id="UP000016843">
    <property type="component" value="Unassembled WGS sequence"/>
</dbReference>
<reference evidence="1 2" key="1">
    <citation type="journal article" date="2013" name="Genome Announc.">
        <title>Draft Genome Sequence of the Psychrophilic and Alkaliphilic Rhodonellum psychrophilum Strain GCM71T.</title>
        <authorList>
            <person name="Hauptmann A.L."/>
            <person name="Glaring M.A."/>
            <person name="Hallin P.F."/>
            <person name="Prieme A."/>
            <person name="Stougaard P."/>
        </authorList>
    </citation>
    <scope>NUCLEOTIDE SEQUENCE [LARGE SCALE GENOMIC DNA]</scope>
    <source>
        <strain evidence="1 2">GCM71</strain>
    </source>
</reference>
<evidence type="ECO:0000313" key="1">
    <source>
        <dbReference type="EMBL" id="ERM83593.1"/>
    </source>
</evidence>
<keyword evidence="2" id="KW-1185">Reference proteome</keyword>